<keyword evidence="4" id="KW-0472">Membrane</keyword>
<dbReference type="Proteomes" id="UP000633205">
    <property type="component" value="Unassembled WGS sequence"/>
</dbReference>
<sequence>MGDRARPWLFDPDLIVVGLFGLLSIAVGAPAIVLHLQGHDVTHGPPWLWTTVYAAYIASYLATSLLTDGPRPRLTVACFLAQAVFAIASVLLIHSGLNFVNIILVFSAALSCYVLPRWATAALVVVNTVVVIITTSGLAEQAINAVFYLGVQAVSVLTVIAWIVNERSRRALAETHIELAATAALLEHSTRSEERLRISRDLHDVAGHQLTALALELEIATHHAQGAAEEHVLRARSIAKDLLDDVRATVSQLRDDDGSLQDALQSAIGDIARPTVEVVVDDDLVVDADRRTAIVRAAQEVVTNAIRHSGGARSLRIDVSRDHAHDLLTFEANDDGWARRDFALGNGLRGLRERAEQLGGRAEFSRGEDGGFRVRMTVPAT</sequence>
<dbReference type="InterPro" id="IPR036890">
    <property type="entry name" value="HATPase_C_sf"/>
</dbReference>
<evidence type="ECO:0000256" key="3">
    <source>
        <dbReference type="ARBA" id="ARBA00023012"/>
    </source>
</evidence>
<evidence type="ECO:0000313" key="7">
    <source>
        <dbReference type="EMBL" id="GGD33606.1"/>
    </source>
</evidence>
<dbReference type="EMBL" id="BMHO01000001">
    <property type="protein sequence ID" value="GGD33606.1"/>
    <property type="molecule type" value="Genomic_DNA"/>
</dbReference>
<dbReference type="RefSeq" id="WP_188711416.1">
    <property type="nucleotide sequence ID" value="NZ_BMHO01000001.1"/>
</dbReference>
<proteinExistence type="predicted"/>
<dbReference type="Gene3D" id="3.30.565.10">
    <property type="entry name" value="Histidine kinase-like ATPase, C-terminal domain"/>
    <property type="match status" value="1"/>
</dbReference>
<evidence type="ECO:0000256" key="4">
    <source>
        <dbReference type="SAM" id="Phobius"/>
    </source>
</evidence>
<dbReference type="PANTHER" id="PTHR24421:SF59">
    <property type="entry name" value="OXYGEN SENSOR HISTIDINE KINASE NREB"/>
    <property type="match status" value="1"/>
</dbReference>
<dbReference type="InterPro" id="IPR011712">
    <property type="entry name" value="Sig_transdc_His_kin_sub3_dim/P"/>
</dbReference>
<feature type="transmembrane region" description="Helical" evidence="4">
    <location>
        <begin position="122"/>
        <end position="139"/>
    </location>
</feature>
<feature type="transmembrane region" description="Helical" evidence="4">
    <location>
        <begin position="47"/>
        <end position="67"/>
    </location>
</feature>
<feature type="domain" description="Signal transduction histidine kinase subgroup 3 dimerisation and phosphoacceptor" evidence="6">
    <location>
        <begin position="194"/>
        <end position="256"/>
    </location>
</feature>
<dbReference type="Pfam" id="PF07730">
    <property type="entry name" value="HisKA_3"/>
    <property type="match status" value="1"/>
</dbReference>
<reference evidence="7" key="2">
    <citation type="submission" date="2020-09" db="EMBL/GenBank/DDBJ databases">
        <authorList>
            <person name="Sun Q."/>
            <person name="Zhou Y."/>
        </authorList>
    </citation>
    <scope>NUCLEOTIDE SEQUENCE</scope>
    <source>
        <strain evidence="7">CGMCC 1.15152</strain>
    </source>
</reference>
<feature type="transmembrane region" description="Helical" evidence="4">
    <location>
        <begin position="12"/>
        <end position="35"/>
    </location>
</feature>
<dbReference type="GO" id="GO:0016020">
    <property type="term" value="C:membrane"/>
    <property type="evidence" value="ECO:0007669"/>
    <property type="project" value="InterPro"/>
</dbReference>
<evidence type="ECO:0000256" key="1">
    <source>
        <dbReference type="ARBA" id="ARBA00022679"/>
    </source>
</evidence>
<evidence type="ECO:0000259" key="6">
    <source>
        <dbReference type="Pfam" id="PF07730"/>
    </source>
</evidence>
<feature type="domain" description="Histidine kinase/HSP90-like ATPase" evidence="5">
    <location>
        <begin position="292"/>
        <end position="380"/>
    </location>
</feature>
<evidence type="ECO:0000259" key="5">
    <source>
        <dbReference type="Pfam" id="PF02518"/>
    </source>
</evidence>
<accession>A0A916Y7X7</accession>
<feature type="transmembrane region" description="Helical" evidence="4">
    <location>
        <begin position="145"/>
        <end position="164"/>
    </location>
</feature>
<organism evidence="7 8">
    <name type="scientific">Microbacterium faecale</name>
    <dbReference type="NCBI Taxonomy" id="1804630"/>
    <lineage>
        <taxon>Bacteria</taxon>
        <taxon>Bacillati</taxon>
        <taxon>Actinomycetota</taxon>
        <taxon>Actinomycetes</taxon>
        <taxon>Micrococcales</taxon>
        <taxon>Microbacteriaceae</taxon>
        <taxon>Microbacterium</taxon>
    </lineage>
</organism>
<evidence type="ECO:0000313" key="8">
    <source>
        <dbReference type="Proteomes" id="UP000633205"/>
    </source>
</evidence>
<keyword evidence="2 7" id="KW-0418">Kinase</keyword>
<dbReference type="InterPro" id="IPR003594">
    <property type="entry name" value="HATPase_dom"/>
</dbReference>
<dbReference type="GO" id="GO:0000155">
    <property type="term" value="F:phosphorelay sensor kinase activity"/>
    <property type="evidence" value="ECO:0007669"/>
    <property type="project" value="InterPro"/>
</dbReference>
<comment type="caution">
    <text evidence="7">The sequence shown here is derived from an EMBL/GenBank/DDBJ whole genome shotgun (WGS) entry which is preliminary data.</text>
</comment>
<dbReference type="AlphaFoldDB" id="A0A916Y7X7"/>
<dbReference type="PANTHER" id="PTHR24421">
    <property type="entry name" value="NITRATE/NITRITE SENSOR PROTEIN NARX-RELATED"/>
    <property type="match status" value="1"/>
</dbReference>
<reference evidence="7" key="1">
    <citation type="journal article" date="2014" name="Int. J. Syst. Evol. Microbiol.">
        <title>Complete genome sequence of Corynebacterium casei LMG S-19264T (=DSM 44701T), isolated from a smear-ripened cheese.</title>
        <authorList>
            <consortium name="US DOE Joint Genome Institute (JGI-PGF)"/>
            <person name="Walter F."/>
            <person name="Albersmeier A."/>
            <person name="Kalinowski J."/>
            <person name="Ruckert C."/>
        </authorList>
    </citation>
    <scope>NUCLEOTIDE SEQUENCE</scope>
    <source>
        <strain evidence="7">CGMCC 1.15152</strain>
    </source>
</reference>
<dbReference type="Gene3D" id="1.20.5.1930">
    <property type="match status" value="1"/>
</dbReference>
<name>A0A916Y7X7_9MICO</name>
<gene>
    <name evidence="7" type="ORF">GCM10010915_12490</name>
</gene>
<dbReference type="InterPro" id="IPR050482">
    <property type="entry name" value="Sensor_HK_TwoCompSys"/>
</dbReference>
<keyword evidence="8" id="KW-1185">Reference proteome</keyword>
<evidence type="ECO:0000256" key="2">
    <source>
        <dbReference type="ARBA" id="ARBA00022777"/>
    </source>
</evidence>
<dbReference type="SUPFAM" id="SSF55874">
    <property type="entry name" value="ATPase domain of HSP90 chaperone/DNA topoisomerase II/histidine kinase"/>
    <property type="match status" value="1"/>
</dbReference>
<protein>
    <submittedName>
        <fullName evidence="7">Two-component sensor histidine kinase</fullName>
    </submittedName>
</protein>
<keyword evidence="3" id="KW-0902">Two-component regulatory system</keyword>
<dbReference type="GO" id="GO:0046983">
    <property type="term" value="F:protein dimerization activity"/>
    <property type="evidence" value="ECO:0007669"/>
    <property type="project" value="InterPro"/>
</dbReference>
<keyword evidence="4" id="KW-0812">Transmembrane</keyword>
<dbReference type="CDD" id="cd16917">
    <property type="entry name" value="HATPase_UhpB-NarQ-NarX-like"/>
    <property type="match status" value="1"/>
</dbReference>
<keyword evidence="1" id="KW-0808">Transferase</keyword>
<keyword evidence="4" id="KW-1133">Transmembrane helix</keyword>
<dbReference type="Pfam" id="PF02518">
    <property type="entry name" value="HATPase_c"/>
    <property type="match status" value="1"/>
</dbReference>